<name>R7SCH3_CONPW</name>
<dbReference type="KEGG" id="cput:CONPUDRAFT_160630"/>
<feature type="compositionally biased region" description="Low complexity" evidence="1">
    <location>
        <begin position="36"/>
        <end position="47"/>
    </location>
</feature>
<reference evidence="4" key="1">
    <citation type="journal article" date="2012" name="Science">
        <title>The Paleozoic origin of enzymatic lignin decomposition reconstructed from 31 fungal genomes.</title>
        <authorList>
            <person name="Floudas D."/>
            <person name="Binder M."/>
            <person name="Riley R."/>
            <person name="Barry K."/>
            <person name="Blanchette R.A."/>
            <person name="Henrissat B."/>
            <person name="Martinez A.T."/>
            <person name="Otillar R."/>
            <person name="Spatafora J.W."/>
            <person name="Yadav J.S."/>
            <person name="Aerts A."/>
            <person name="Benoit I."/>
            <person name="Boyd A."/>
            <person name="Carlson A."/>
            <person name="Copeland A."/>
            <person name="Coutinho P.M."/>
            <person name="de Vries R.P."/>
            <person name="Ferreira P."/>
            <person name="Findley K."/>
            <person name="Foster B."/>
            <person name="Gaskell J."/>
            <person name="Glotzer D."/>
            <person name="Gorecki P."/>
            <person name="Heitman J."/>
            <person name="Hesse C."/>
            <person name="Hori C."/>
            <person name="Igarashi K."/>
            <person name="Jurgens J.A."/>
            <person name="Kallen N."/>
            <person name="Kersten P."/>
            <person name="Kohler A."/>
            <person name="Kuees U."/>
            <person name="Kumar T.K.A."/>
            <person name="Kuo A."/>
            <person name="LaButti K."/>
            <person name="Larrondo L.F."/>
            <person name="Lindquist E."/>
            <person name="Ling A."/>
            <person name="Lombard V."/>
            <person name="Lucas S."/>
            <person name="Lundell T."/>
            <person name="Martin R."/>
            <person name="McLaughlin D.J."/>
            <person name="Morgenstern I."/>
            <person name="Morin E."/>
            <person name="Murat C."/>
            <person name="Nagy L.G."/>
            <person name="Nolan M."/>
            <person name="Ohm R.A."/>
            <person name="Patyshakuliyeva A."/>
            <person name="Rokas A."/>
            <person name="Ruiz-Duenas F.J."/>
            <person name="Sabat G."/>
            <person name="Salamov A."/>
            <person name="Samejima M."/>
            <person name="Schmutz J."/>
            <person name="Slot J.C."/>
            <person name="St John F."/>
            <person name="Stenlid J."/>
            <person name="Sun H."/>
            <person name="Sun S."/>
            <person name="Syed K."/>
            <person name="Tsang A."/>
            <person name="Wiebenga A."/>
            <person name="Young D."/>
            <person name="Pisabarro A."/>
            <person name="Eastwood D.C."/>
            <person name="Martin F."/>
            <person name="Cullen D."/>
            <person name="Grigoriev I.V."/>
            <person name="Hibbett D.S."/>
        </authorList>
    </citation>
    <scope>NUCLEOTIDE SEQUENCE [LARGE SCALE GENOMIC DNA]</scope>
    <source>
        <strain evidence="4">RWD-64-598 SS2</strain>
    </source>
</reference>
<dbReference type="EMBL" id="JH711624">
    <property type="protein sequence ID" value="EIW73858.1"/>
    <property type="molecule type" value="Genomic_DNA"/>
</dbReference>
<evidence type="ECO:0000313" key="2">
    <source>
        <dbReference type="EMBL" id="EIW73858.1"/>
    </source>
</evidence>
<feature type="compositionally biased region" description="Polar residues" evidence="1">
    <location>
        <begin position="54"/>
        <end position="63"/>
    </location>
</feature>
<dbReference type="KEGG" id="cput:CONPUDRAFT_151543"/>
<dbReference type="GeneID" id="19204356"/>
<protein>
    <submittedName>
        <fullName evidence="2">Uncharacterized protein</fullName>
    </submittedName>
</protein>
<accession>R7SCH3</accession>
<feature type="compositionally biased region" description="Polar residues" evidence="1">
    <location>
        <begin position="1"/>
        <end position="16"/>
    </location>
</feature>
<evidence type="ECO:0000313" key="4">
    <source>
        <dbReference type="Proteomes" id="UP000053558"/>
    </source>
</evidence>
<reference evidence="3" key="3">
    <citation type="submission" date="2012-05" db="EMBL/GenBank/DDBJ databases">
        <title>The Paleozoic origin of enzymatic mechanisms for lignin decomposition reconstructed using 31 fungal genomes.</title>
        <authorList>
            <consortium name="US DOE Joint Genome Institute (JGI-PGF)"/>
            <person name="Floudas D."/>
            <person name="Binder M."/>
            <person name="Riley R."/>
            <person name="Barry K."/>
            <person name="Blanchette R.A."/>
            <person name="Henrissat B."/>
            <person name="Martinez A.T."/>
            <person name="Otillar R."/>
            <person name="Spatafora J.W."/>
            <person name="Yadav J.S."/>
            <person name="Aerts A."/>
            <person name="Benoit I."/>
            <person name="Boyd A."/>
            <person name="Carlson A."/>
            <person name="Copeland A."/>
            <person name="Coutinho P.M."/>
            <person name="de Vries R.P."/>
            <person name="Ferreira P."/>
            <person name="Findley K."/>
            <person name="Foster B."/>
            <person name="Gaskell J."/>
            <person name="Glotzer D."/>
            <person name="Gorecki P."/>
            <person name="Heitman J."/>
            <person name="Hesse C."/>
            <person name="Hori C."/>
            <person name="Igarashi K."/>
            <person name="Jurgens J.A."/>
            <person name="Kallen N."/>
            <person name="Kersten P."/>
            <person name="Kohler A."/>
            <person name="Kues U."/>
            <person name="Kumar T.K."/>
            <person name="Kuo A."/>
            <person name="LaButti K."/>
            <person name="Larrondo L.F."/>
            <person name="Lindquist E."/>
            <person name="Ling A."/>
            <person name="Lombard V."/>
            <person name="Lucas S."/>
            <person name="Lundell T."/>
            <person name="Martin R."/>
            <person name="McLaughlin D.J."/>
            <person name="Morgenstern I."/>
            <person name="Morin E."/>
            <person name="Murat C."/>
            <person name="Nagy L.G."/>
            <person name="Nolan M."/>
            <person name="Ohm R.A."/>
            <person name="Patyshakuliyeva A."/>
            <person name="Rokas A."/>
            <person name="Ruiz-Duenas F.J."/>
            <person name="Sabat G."/>
            <person name="Salamov A."/>
            <person name="Samejima M."/>
            <person name="Schmutz J."/>
            <person name="Slot J.C."/>
            <person name="St. John F."/>
            <person name="Stenlid J."/>
            <person name="Sun H."/>
            <person name="Sun S."/>
            <person name="Syed K."/>
            <person name="Tsang A."/>
            <person name="Wiebenga A."/>
            <person name="Young D."/>
            <person name="Pisabarro A."/>
            <person name="Eastwood D.C."/>
            <person name="Martin F."/>
            <person name="Cullen D."/>
            <person name="Grigoriev I.V."/>
            <person name="Hibbett D.S."/>
        </authorList>
    </citation>
    <scope>NUCLEOTIDE SEQUENCE</scope>
    <source>
        <strain evidence="3">RWD-64-598 SS2</strain>
    </source>
</reference>
<proteinExistence type="predicted"/>
<organism evidence="2 4">
    <name type="scientific">Coniophora puteana (strain RWD-64-598)</name>
    <name type="common">Brown rot fungus</name>
    <dbReference type="NCBI Taxonomy" id="741705"/>
    <lineage>
        <taxon>Eukaryota</taxon>
        <taxon>Fungi</taxon>
        <taxon>Dikarya</taxon>
        <taxon>Basidiomycota</taxon>
        <taxon>Agaricomycotina</taxon>
        <taxon>Agaricomycetes</taxon>
        <taxon>Agaricomycetidae</taxon>
        <taxon>Boletales</taxon>
        <taxon>Coniophorineae</taxon>
        <taxon>Coniophoraceae</taxon>
        <taxon>Coniophora</taxon>
    </lineage>
</organism>
<dbReference type="AlphaFoldDB" id="R7SCH3"/>
<dbReference type="Proteomes" id="UP000053558">
    <property type="component" value="Unassembled WGS sequence"/>
</dbReference>
<dbReference type="GeneID" id="19202872"/>
<sequence length="180" mass="20304">MSTSEIIPTHPCTSHLDQGAEAADTSAKPTSTANDSSSELSSLSESSDNPVLFETSNADTTAITEAPASEANTSMRNKPESDTDSSDEELSKRRRARRKREREYLDALPVRQRLRYMEDHRSLLAVEQELTLSEIEEGEHLDEEEGEGNTAFERAAWANFVHRRVNRIMTHPRVARYRRA</sequence>
<keyword evidence="4" id="KW-1185">Reference proteome</keyword>
<dbReference type="RefSeq" id="XP_007766202.1">
    <property type="nucleotide sequence ID" value="XM_007768012.1"/>
</dbReference>
<reference evidence="2" key="2">
    <citation type="submission" date="2012-05" db="EMBL/GenBank/DDBJ databases">
        <title>The Paleozoic origin of enzymatic mechanisms for lignin decomposition reconstructed using 31 fungal genomes.</title>
        <authorList>
            <consortium name="US DOE Joint Genome Institute (JGI-PGF)"/>
            <person name="Floudas D."/>
            <person name="Binder M."/>
            <person name="Riley R."/>
            <person name="Barry K."/>
            <person name="Blanchette R.A."/>
            <person name="Henrissat B."/>
            <person name="Martinez A.T."/>
            <person name="Otillar R."/>
            <person name="Spatafora J.W."/>
            <person name="Yadav J.S."/>
            <person name="Aerts A."/>
            <person name="Benoit I."/>
            <person name="Boyd A."/>
            <person name="Carlson A."/>
            <person name="Copeland A."/>
            <person name="Coutinho P.M."/>
            <person name="de Vries R.P."/>
            <person name="Ferreira P."/>
            <person name="Findley K."/>
            <person name="Foster B."/>
            <person name="Gaskell J."/>
            <person name="Glotzer D."/>
            <person name="Gorecki P."/>
            <person name="Heitman J."/>
            <person name="Hesse C."/>
            <person name="Hori C."/>
            <person name="Igarashi K."/>
            <person name="Jurgens J.A."/>
            <person name="Kallen N."/>
            <person name="Kersten P."/>
            <person name="Kohler A."/>
            <person name="Kues U."/>
            <person name="Kumar T.K."/>
            <person name="Kuo A."/>
            <person name="LaButti K."/>
            <person name="Larrondo L.F."/>
            <person name="Lindquist E."/>
            <person name="Ling A."/>
            <person name="Lombard V."/>
            <person name="Lucas S."/>
            <person name="Lundell T."/>
            <person name="Martin R."/>
            <person name="McLaughlin D.J."/>
            <person name="Morgenstern I."/>
            <person name="Morin E."/>
            <person name="Murat C."/>
            <person name="Nagy L.G."/>
            <person name="Nolan M."/>
            <person name="Ohm R.A."/>
            <person name="Patyshakuliyeva A."/>
            <person name="Rokas A."/>
            <person name="Ruiz-Duenas F.J."/>
            <person name="Sabat G."/>
            <person name="Salamov A."/>
            <person name="Samejima M."/>
            <person name="Schmutz J."/>
            <person name="Slot J.C."/>
            <person name="St Johnn"/>
            <person name="F"/>
            <person name="Stenlid J."/>
            <person name="Sun H."/>
            <person name="Sun S."/>
            <person name="Syed K."/>
            <person name="Tsang A."/>
            <person name="Wiebenga A."/>
            <person name="Young D."/>
            <person name="Pisabarro A."/>
            <person name="Eastwood D.C."/>
            <person name="Martin F."/>
            <person name="Cullen D."/>
            <person name="Grigoriev I.V."/>
            <person name="Hibbett D.S."/>
        </authorList>
    </citation>
    <scope>NUCLEOTIDE SEQUENCE</scope>
    <source>
        <strain evidence="2">RWD-64-598 SS2</strain>
    </source>
</reference>
<feature type="region of interest" description="Disordered" evidence="1">
    <location>
        <begin position="1"/>
        <end position="100"/>
    </location>
</feature>
<evidence type="ECO:0000256" key="1">
    <source>
        <dbReference type="SAM" id="MobiDB-lite"/>
    </source>
</evidence>
<evidence type="ECO:0000313" key="3">
    <source>
        <dbReference type="EMBL" id="EIW84528.1"/>
    </source>
</evidence>
<dbReference type="EMBL" id="JH711575">
    <property type="protein sequence ID" value="EIW84528.1"/>
    <property type="molecule type" value="Genomic_DNA"/>
</dbReference>
<gene>
    <name evidence="3" type="ORF">CONPUDRAFT_151543</name>
    <name evidence="2" type="ORF">CONPUDRAFT_160630</name>
</gene>
<dbReference type="RefSeq" id="XP_007775965.1">
    <property type="nucleotide sequence ID" value="XM_007777775.1"/>
</dbReference>